<proteinExistence type="predicted"/>
<gene>
    <name evidence="5" type="ORF">PVAP13_2NG031800</name>
</gene>
<keyword evidence="4" id="KW-0472">Membrane</keyword>
<keyword evidence="2" id="KW-0067">ATP-binding</keyword>
<accession>A0A8T0VVK9</accession>
<evidence type="ECO:0000313" key="5">
    <source>
        <dbReference type="EMBL" id="KAG2637244.1"/>
    </source>
</evidence>
<dbReference type="InterPro" id="IPR050173">
    <property type="entry name" value="ABC_transporter_C-like"/>
</dbReference>
<dbReference type="Proteomes" id="UP000823388">
    <property type="component" value="Chromosome 2N"/>
</dbReference>
<name>A0A8T0VVK9_PANVG</name>
<feature type="compositionally biased region" description="Basic residues" evidence="3">
    <location>
        <begin position="110"/>
        <end position="123"/>
    </location>
</feature>
<evidence type="ECO:0000256" key="4">
    <source>
        <dbReference type="SAM" id="Phobius"/>
    </source>
</evidence>
<keyword evidence="1" id="KW-0547">Nucleotide-binding</keyword>
<feature type="transmembrane region" description="Helical" evidence="4">
    <location>
        <begin position="18"/>
        <end position="41"/>
    </location>
</feature>
<organism evidence="5 6">
    <name type="scientific">Panicum virgatum</name>
    <name type="common">Blackwell switchgrass</name>
    <dbReference type="NCBI Taxonomy" id="38727"/>
    <lineage>
        <taxon>Eukaryota</taxon>
        <taxon>Viridiplantae</taxon>
        <taxon>Streptophyta</taxon>
        <taxon>Embryophyta</taxon>
        <taxon>Tracheophyta</taxon>
        <taxon>Spermatophyta</taxon>
        <taxon>Magnoliopsida</taxon>
        <taxon>Liliopsida</taxon>
        <taxon>Poales</taxon>
        <taxon>Poaceae</taxon>
        <taxon>PACMAD clade</taxon>
        <taxon>Panicoideae</taxon>
        <taxon>Panicodae</taxon>
        <taxon>Paniceae</taxon>
        <taxon>Panicinae</taxon>
        <taxon>Panicum</taxon>
        <taxon>Panicum sect. Hiantes</taxon>
    </lineage>
</organism>
<evidence type="ECO:0000313" key="6">
    <source>
        <dbReference type="Proteomes" id="UP000823388"/>
    </source>
</evidence>
<sequence>MAATPAGEQSLVFILQPLFLHGISAAAHLVLALAVAGRFLFRRLGRTLSGGRAKGGDVGQDTAGRGTDGSSRCYGVAVCTTWALAAFEDRSSSPSTRGMRLLAPAAGRATRSRSRWTRRRARWRGCCSPRTCSSASGGSATGSGSQRRSGSGGRCSSCSQSSPSASTRWRASTGSPCPAARGRATPSLLSQQRFYSQLGSSEGGMDAAIAQEPLLIGAHEAAADDNCGSAADTSLLAGASFLSMLTFSWMGPLLAVGHSKTLGLDDVPGLEPGDRVAGLLPHFKANLEALTGDGDSSGRKVVTALKLTRALLRTVRWHVAVTALYSLVYNVATYVGPYLIDSLVQYLNGDERYASQGQLEECEYSILSVMSELSTVRCDRALGH</sequence>
<comment type="caution">
    <text evidence="5">The sequence shown here is derived from an EMBL/GenBank/DDBJ whole genome shotgun (WGS) entry which is preliminary data.</text>
</comment>
<dbReference type="PANTHER" id="PTHR24223">
    <property type="entry name" value="ATP-BINDING CASSETTE SUB-FAMILY C"/>
    <property type="match status" value="1"/>
</dbReference>
<dbReference type="AlphaFoldDB" id="A0A8T0VVK9"/>
<feature type="region of interest" description="Disordered" evidence="3">
    <location>
        <begin position="91"/>
        <end position="184"/>
    </location>
</feature>
<evidence type="ECO:0008006" key="7">
    <source>
        <dbReference type="Google" id="ProtNLM"/>
    </source>
</evidence>
<evidence type="ECO:0000256" key="3">
    <source>
        <dbReference type="SAM" id="MobiDB-lite"/>
    </source>
</evidence>
<dbReference type="EMBL" id="CM029040">
    <property type="protein sequence ID" value="KAG2637244.1"/>
    <property type="molecule type" value="Genomic_DNA"/>
</dbReference>
<keyword evidence="6" id="KW-1185">Reference proteome</keyword>
<protein>
    <recommendedName>
        <fullName evidence="7">ABC transmembrane type-1 domain-containing protein</fullName>
    </recommendedName>
</protein>
<feature type="compositionally biased region" description="Low complexity" evidence="3">
    <location>
        <begin position="124"/>
        <end position="168"/>
    </location>
</feature>
<dbReference type="PANTHER" id="PTHR24223:SF181">
    <property type="entry name" value="ABC TRANSPORTER C FAMILY MEMBER 3"/>
    <property type="match status" value="1"/>
</dbReference>
<reference evidence="5" key="1">
    <citation type="submission" date="2020-05" db="EMBL/GenBank/DDBJ databases">
        <title>WGS assembly of Panicum virgatum.</title>
        <authorList>
            <person name="Lovell J.T."/>
            <person name="Jenkins J."/>
            <person name="Shu S."/>
            <person name="Juenger T.E."/>
            <person name="Schmutz J."/>
        </authorList>
    </citation>
    <scope>NUCLEOTIDE SEQUENCE</scope>
    <source>
        <strain evidence="5">AP13</strain>
    </source>
</reference>
<dbReference type="GO" id="GO:0005524">
    <property type="term" value="F:ATP binding"/>
    <property type="evidence" value="ECO:0007669"/>
    <property type="project" value="UniProtKB-KW"/>
</dbReference>
<dbReference type="GO" id="GO:0016020">
    <property type="term" value="C:membrane"/>
    <property type="evidence" value="ECO:0007669"/>
    <property type="project" value="TreeGrafter"/>
</dbReference>
<keyword evidence="4" id="KW-0812">Transmembrane</keyword>
<dbReference type="GO" id="GO:0042626">
    <property type="term" value="F:ATPase-coupled transmembrane transporter activity"/>
    <property type="evidence" value="ECO:0007669"/>
    <property type="project" value="TreeGrafter"/>
</dbReference>
<evidence type="ECO:0000256" key="1">
    <source>
        <dbReference type="ARBA" id="ARBA00022741"/>
    </source>
</evidence>
<evidence type="ECO:0000256" key="2">
    <source>
        <dbReference type="ARBA" id="ARBA00022840"/>
    </source>
</evidence>
<keyword evidence="4" id="KW-1133">Transmembrane helix</keyword>